<name>A0A1F7U5M0_9BACT</name>
<proteinExistence type="predicted"/>
<dbReference type="EMBL" id="MGEA01000055">
    <property type="protein sequence ID" value="OGL73575.1"/>
    <property type="molecule type" value="Genomic_DNA"/>
</dbReference>
<evidence type="ECO:0000313" key="2">
    <source>
        <dbReference type="EMBL" id="OGL73575.1"/>
    </source>
</evidence>
<accession>A0A1F7U5M0</accession>
<feature type="compositionally biased region" description="Pro residues" evidence="1">
    <location>
        <begin position="60"/>
        <end position="83"/>
    </location>
</feature>
<dbReference type="AlphaFoldDB" id="A0A1F7U5M0"/>
<sequence>MSRNRKIIIAVIVLLLIAVGLLLWLRLRGVPAPEPTVTETTDDLAKPLGGLATGGDKTPPASPPETTPTPDQPVAPVQPPAPPDEQTNLKRIAAAFAERYGSYSNISRFQNLLDLMPYMTPDYATASEQYVLAERAKTAATTVYSGTTTRSLSAVVDAINTRRGNALVIVKTQRQSLAADGTGDVYYQDLKLFFLKEGDLWKVNSADWIPL</sequence>
<reference evidence="2 3" key="1">
    <citation type="journal article" date="2016" name="Nat. Commun.">
        <title>Thousands of microbial genomes shed light on interconnected biogeochemical processes in an aquifer system.</title>
        <authorList>
            <person name="Anantharaman K."/>
            <person name="Brown C.T."/>
            <person name="Hug L.A."/>
            <person name="Sharon I."/>
            <person name="Castelle C.J."/>
            <person name="Probst A.J."/>
            <person name="Thomas B.C."/>
            <person name="Singh A."/>
            <person name="Wilkins M.J."/>
            <person name="Karaoz U."/>
            <person name="Brodie E.L."/>
            <person name="Williams K.H."/>
            <person name="Hubbard S.S."/>
            <person name="Banfield J.F."/>
        </authorList>
    </citation>
    <scope>NUCLEOTIDE SEQUENCE [LARGE SCALE GENOMIC DNA]</scope>
</reference>
<comment type="caution">
    <text evidence="2">The sequence shown here is derived from an EMBL/GenBank/DDBJ whole genome shotgun (WGS) entry which is preliminary data.</text>
</comment>
<organism evidence="2 3">
    <name type="scientific">Candidatus Uhrbacteria bacterium RIFCSPHIGHO2_02_FULL_60_10</name>
    <dbReference type="NCBI Taxonomy" id="1802392"/>
    <lineage>
        <taxon>Bacteria</taxon>
        <taxon>Candidatus Uhriibacteriota</taxon>
    </lineage>
</organism>
<feature type="region of interest" description="Disordered" evidence="1">
    <location>
        <begin position="34"/>
        <end position="85"/>
    </location>
</feature>
<dbReference type="Proteomes" id="UP000177088">
    <property type="component" value="Unassembled WGS sequence"/>
</dbReference>
<evidence type="ECO:0000256" key="1">
    <source>
        <dbReference type="SAM" id="MobiDB-lite"/>
    </source>
</evidence>
<evidence type="ECO:0000313" key="3">
    <source>
        <dbReference type="Proteomes" id="UP000177088"/>
    </source>
</evidence>
<protein>
    <submittedName>
        <fullName evidence="2">Uncharacterized protein</fullName>
    </submittedName>
</protein>
<gene>
    <name evidence="2" type="ORF">A3C96_01930</name>
</gene>